<feature type="transmembrane region" description="Helical" evidence="1">
    <location>
        <begin position="236"/>
        <end position="260"/>
    </location>
</feature>
<feature type="transmembrane region" description="Helical" evidence="1">
    <location>
        <begin position="309"/>
        <end position="328"/>
    </location>
</feature>
<sequence>MTFKISFFKKALILSDFKRYWWVSALYTLALMAIIPFKHLMETMEIDIQETQWIQDRIDRTLSLSQDEVQVILICVVPVVMAVLIFRYLQVDKSSVMMHSLPFKRSSHYVSHCFSGLVLLLIPAVLNCLIMIMLNNLTVLGSFYTLPKIFMWLGFTTFFNVLLYSIAVFVGMFTGSSVAQIAFTYIVHILPVGIYTLLKFSLAQLLYGFGEVPYSLFNDINYPLFMLFNGTPLRDVYTVGYFMTYIMATVLFLVLGWFVYKYRKLETAGDIIAFPVLYPVFKYGLTFSLMLVGGAYFCGFSRQSFPLLIIGYILGSVLGYFVAEILIHKSLKVLRFYKGYLCYSAVVLILFGGISLDVFGFVNRVPKPEEVNKVYFGYNFEEWVYCEKQNNHEYLESRYGKNYFENNKPLLLENKENIAGITELQRHLIKERKTGEGPSRYIIYSLKNGGYIIRQYKINETDQNDAALLKPIYESVEYKKLRFPTISLRPDDIKLITLNDHRIGKNPLILTEDTEIQEVTELLKNEIIKMSYEDIVSGTDQYISISVIDNKDKETRILIQRSFISLIKLLKDKGYYDRFALLLDDIVSVELEKEERTSNSNQAVIPKRVKIYEREVIEELVNVDPIKDYNSNTVLVRFNIRNSSWQRHVNIDTAVSARLKGYFEELANN</sequence>
<protein>
    <submittedName>
        <fullName evidence="3">MFS transporter</fullName>
    </submittedName>
</protein>
<keyword evidence="1" id="KW-1133">Transmembrane helix</keyword>
<dbReference type="PANTHER" id="PTHR39177:SF1">
    <property type="entry name" value="ABC TRANSPORTER PERMEASE YTRC-RELATED"/>
    <property type="match status" value="1"/>
</dbReference>
<dbReference type="PRINTS" id="PR02026">
    <property type="entry name" value="YTRCYTRDABC"/>
</dbReference>
<reference evidence="3" key="1">
    <citation type="submission" date="2022-05" db="EMBL/GenBank/DDBJ databases">
        <title>Expanded diversity of anoxic marine methylotrophy in a Black Sea sulfate reducing microorganism.</title>
        <authorList>
            <person name="Fischer P.Q."/>
            <person name="Stams A.J.M."/>
            <person name="Villanueva L."/>
            <person name="Sousa D.Z."/>
        </authorList>
    </citation>
    <scope>NUCLEOTIDE SEQUENCE</scope>
    <source>
        <strain evidence="3">P130</strain>
    </source>
</reference>
<keyword evidence="4" id="KW-1185">Reference proteome</keyword>
<evidence type="ECO:0000313" key="3">
    <source>
        <dbReference type="EMBL" id="MDO0825273.1"/>
    </source>
</evidence>
<dbReference type="Pfam" id="PF20047">
    <property type="entry name" value="DUF6449"/>
    <property type="match status" value="1"/>
</dbReference>
<feature type="transmembrane region" description="Helical" evidence="1">
    <location>
        <begin position="340"/>
        <end position="362"/>
    </location>
</feature>
<dbReference type="Proteomes" id="UP001176021">
    <property type="component" value="Unassembled WGS sequence"/>
</dbReference>
<keyword evidence="1" id="KW-0472">Membrane</keyword>
<feature type="transmembrane region" description="Helical" evidence="1">
    <location>
        <begin position="69"/>
        <end position="89"/>
    </location>
</feature>
<feature type="domain" description="DUF6449" evidence="2">
    <location>
        <begin position="444"/>
        <end position="535"/>
    </location>
</feature>
<evidence type="ECO:0000313" key="4">
    <source>
        <dbReference type="Proteomes" id="UP001176021"/>
    </source>
</evidence>
<dbReference type="InterPro" id="IPR023264">
    <property type="entry name" value="ABC_transptr_acetoin_YtrC/YtrD"/>
</dbReference>
<evidence type="ECO:0000259" key="2">
    <source>
        <dbReference type="Pfam" id="PF20047"/>
    </source>
</evidence>
<dbReference type="PANTHER" id="PTHR39177">
    <property type="entry name" value="ABC TRANSPORTER PERMEASE YTRC-RELATED"/>
    <property type="match status" value="1"/>
</dbReference>
<dbReference type="InterPro" id="IPR045611">
    <property type="entry name" value="DUF6449"/>
</dbReference>
<feature type="transmembrane region" description="Helical" evidence="1">
    <location>
        <begin position="185"/>
        <end position="207"/>
    </location>
</feature>
<feature type="transmembrane region" description="Helical" evidence="1">
    <location>
        <begin position="149"/>
        <end position="173"/>
    </location>
</feature>
<comment type="caution">
    <text evidence="3">The sequence shown here is derived from an EMBL/GenBank/DDBJ whole genome shotgun (WGS) entry which is preliminary data.</text>
</comment>
<dbReference type="RefSeq" id="WP_302049899.1">
    <property type="nucleotide sequence ID" value="NZ_JAMJEV010000023.1"/>
</dbReference>
<gene>
    <name evidence="3" type="ORF">M8H41_20800</name>
</gene>
<feature type="transmembrane region" description="Helical" evidence="1">
    <location>
        <begin position="109"/>
        <end position="134"/>
    </location>
</feature>
<organism evidence="3 4">
    <name type="scientific">Desulfosporosinus nitroreducens</name>
    <dbReference type="NCBI Taxonomy" id="2018668"/>
    <lineage>
        <taxon>Bacteria</taxon>
        <taxon>Bacillati</taxon>
        <taxon>Bacillota</taxon>
        <taxon>Clostridia</taxon>
        <taxon>Eubacteriales</taxon>
        <taxon>Desulfitobacteriaceae</taxon>
        <taxon>Desulfosporosinus</taxon>
    </lineage>
</organism>
<dbReference type="EMBL" id="JAMJEV010000023">
    <property type="protein sequence ID" value="MDO0825273.1"/>
    <property type="molecule type" value="Genomic_DNA"/>
</dbReference>
<evidence type="ECO:0000256" key="1">
    <source>
        <dbReference type="SAM" id="Phobius"/>
    </source>
</evidence>
<accession>A0ABT8QYY5</accession>
<proteinExistence type="predicted"/>
<name>A0ABT8QYY5_9FIRM</name>
<dbReference type="InterPro" id="IPR053046">
    <property type="entry name" value="ABC-5_transporter"/>
</dbReference>
<keyword evidence="1" id="KW-0812">Transmembrane</keyword>
<feature type="transmembrane region" description="Helical" evidence="1">
    <location>
        <begin position="272"/>
        <end position="297"/>
    </location>
</feature>
<feature type="transmembrane region" description="Helical" evidence="1">
    <location>
        <begin position="20"/>
        <end position="37"/>
    </location>
</feature>